<keyword evidence="6" id="KW-1185">Reference proteome</keyword>
<dbReference type="InterPro" id="IPR002347">
    <property type="entry name" value="SDR_fam"/>
</dbReference>
<dbReference type="GO" id="GO:0016491">
    <property type="term" value="F:oxidoreductase activity"/>
    <property type="evidence" value="ECO:0007669"/>
    <property type="project" value="UniProtKB-KW"/>
</dbReference>
<dbReference type="RefSeq" id="WP_109721091.1">
    <property type="nucleotide sequence ID" value="NZ_QEQK01000013.1"/>
</dbReference>
<dbReference type="PRINTS" id="PR00081">
    <property type="entry name" value="GDHRDH"/>
</dbReference>
<name>A0A383XR38_9GAMM</name>
<dbReference type="OrthoDB" id="4690547at2"/>
<evidence type="ECO:0000256" key="3">
    <source>
        <dbReference type="RuleBase" id="RU000363"/>
    </source>
</evidence>
<dbReference type="PROSITE" id="PS00061">
    <property type="entry name" value="ADH_SHORT"/>
    <property type="match status" value="1"/>
</dbReference>
<dbReference type="Pfam" id="PF00106">
    <property type="entry name" value="adh_short"/>
    <property type="match status" value="1"/>
</dbReference>
<comment type="similarity">
    <text evidence="1 3">Belongs to the short-chain dehydrogenases/reductases (SDR) family.</text>
</comment>
<dbReference type="SMART" id="SM00822">
    <property type="entry name" value="PKS_KR"/>
    <property type="match status" value="1"/>
</dbReference>
<evidence type="ECO:0000256" key="1">
    <source>
        <dbReference type="ARBA" id="ARBA00006484"/>
    </source>
</evidence>
<dbReference type="SUPFAM" id="SSF51735">
    <property type="entry name" value="NAD(P)-binding Rossmann-fold domains"/>
    <property type="match status" value="1"/>
</dbReference>
<sequence length="290" mass="30454">MKQFANKVAAITGAGSGIGRALAMELAAAGCDLALSDISETGLKTTADQATAQGVKVTTTVLDVADREAVYAWADQVVADHGRVNLLFNNAGVALAAPAETTSQADFEWLMDINFWGVVYGTQAFLPHLRASGEGHLVNLSSLFGLIGMPTQASYCAAKFAVRGYTETLRMELEMEGAPVSVSCVHPGGVATQIASSGRVDAAIEGLTGASIDAHKRRSEKAIQTTTPTKAAQIILKGVQRDARRILVGPDAKLLDKFARVLGAGYQALILKRYPRGKQATATQEATHGV</sequence>
<evidence type="ECO:0000313" key="5">
    <source>
        <dbReference type="EMBL" id="PWN55092.1"/>
    </source>
</evidence>
<evidence type="ECO:0000256" key="2">
    <source>
        <dbReference type="ARBA" id="ARBA00023002"/>
    </source>
</evidence>
<gene>
    <name evidence="5" type="ORF">DEH80_13765</name>
</gene>
<dbReference type="PANTHER" id="PTHR43391:SF82">
    <property type="entry name" value="OXIDOREDUCTASE SADH-RELATED"/>
    <property type="match status" value="1"/>
</dbReference>
<keyword evidence="2" id="KW-0560">Oxidoreductase</keyword>
<protein>
    <submittedName>
        <fullName evidence="5">Short-chain dehydrogenase</fullName>
    </submittedName>
</protein>
<organism evidence="5 6">
    <name type="scientific">Abyssibacter profundi</name>
    <dbReference type="NCBI Taxonomy" id="2182787"/>
    <lineage>
        <taxon>Bacteria</taxon>
        <taxon>Pseudomonadati</taxon>
        <taxon>Pseudomonadota</taxon>
        <taxon>Gammaproteobacteria</taxon>
        <taxon>Chromatiales</taxon>
        <taxon>Oceanococcaceae</taxon>
        <taxon>Abyssibacter</taxon>
    </lineage>
</organism>
<dbReference type="InterPro" id="IPR036291">
    <property type="entry name" value="NAD(P)-bd_dom_sf"/>
</dbReference>
<dbReference type="PRINTS" id="PR00080">
    <property type="entry name" value="SDRFAMILY"/>
</dbReference>
<dbReference type="Gene3D" id="3.40.50.720">
    <property type="entry name" value="NAD(P)-binding Rossmann-like Domain"/>
    <property type="match status" value="1"/>
</dbReference>
<dbReference type="PANTHER" id="PTHR43391">
    <property type="entry name" value="RETINOL DEHYDROGENASE-RELATED"/>
    <property type="match status" value="1"/>
</dbReference>
<accession>A0A383XR38</accession>
<comment type="caution">
    <text evidence="5">The sequence shown here is derived from an EMBL/GenBank/DDBJ whole genome shotgun (WGS) entry which is preliminary data.</text>
</comment>
<evidence type="ECO:0000259" key="4">
    <source>
        <dbReference type="SMART" id="SM00822"/>
    </source>
</evidence>
<dbReference type="InterPro" id="IPR057326">
    <property type="entry name" value="KR_dom"/>
</dbReference>
<dbReference type="EMBL" id="QEQK01000013">
    <property type="protein sequence ID" value="PWN55092.1"/>
    <property type="molecule type" value="Genomic_DNA"/>
</dbReference>
<evidence type="ECO:0000313" key="6">
    <source>
        <dbReference type="Proteomes" id="UP000251800"/>
    </source>
</evidence>
<dbReference type="Proteomes" id="UP000251800">
    <property type="component" value="Unassembled WGS sequence"/>
</dbReference>
<dbReference type="InterPro" id="IPR020904">
    <property type="entry name" value="Sc_DH/Rdtase_CS"/>
</dbReference>
<reference evidence="5 6" key="1">
    <citation type="submission" date="2018-05" db="EMBL/GenBank/DDBJ databases">
        <title>Abyssibacter profundi OUC007T gen. nov., sp. nov, a marine bacterium isolated from seawater of the Mariana Trench.</title>
        <authorList>
            <person name="Zhou S."/>
        </authorList>
    </citation>
    <scope>NUCLEOTIDE SEQUENCE [LARGE SCALE GENOMIC DNA]</scope>
    <source>
        <strain evidence="5 6">OUC007</strain>
    </source>
</reference>
<dbReference type="AlphaFoldDB" id="A0A383XR38"/>
<proteinExistence type="inferred from homology"/>
<feature type="domain" description="Ketoreductase" evidence="4">
    <location>
        <begin position="7"/>
        <end position="191"/>
    </location>
</feature>